<evidence type="ECO:0000313" key="13">
    <source>
        <dbReference type="Ensembl" id="ENSSMRP00000028518.1"/>
    </source>
</evidence>
<dbReference type="Gene3D" id="2.60.40.10">
    <property type="entry name" value="Immunoglobulins"/>
    <property type="match status" value="5"/>
</dbReference>
<evidence type="ECO:0000256" key="4">
    <source>
        <dbReference type="ARBA" id="ARBA00022989"/>
    </source>
</evidence>
<dbReference type="GO" id="GO:0005055">
    <property type="term" value="F:laminin receptor activity"/>
    <property type="evidence" value="ECO:0007669"/>
    <property type="project" value="TreeGrafter"/>
</dbReference>
<evidence type="ECO:0000259" key="12">
    <source>
        <dbReference type="PROSITE" id="PS50835"/>
    </source>
</evidence>
<dbReference type="SMART" id="SM00409">
    <property type="entry name" value="IG"/>
    <property type="match status" value="5"/>
</dbReference>
<dbReference type="GO" id="GO:0003094">
    <property type="term" value="P:glomerular filtration"/>
    <property type="evidence" value="ECO:0007669"/>
    <property type="project" value="Ensembl"/>
</dbReference>
<dbReference type="InterPro" id="IPR013106">
    <property type="entry name" value="Ig_V-set"/>
</dbReference>
<accession>A0A8D0KNB6</accession>
<evidence type="ECO:0000256" key="6">
    <source>
        <dbReference type="ARBA" id="ARBA00023157"/>
    </source>
</evidence>
<dbReference type="GeneTree" id="ENSGT00940000155838"/>
<dbReference type="Proteomes" id="UP000694421">
    <property type="component" value="Unplaced"/>
</dbReference>
<evidence type="ECO:0000256" key="7">
    <source>
        <dbReference type="ARBA" id="ARBA00023180"/>
    </source>
</evidence>
<keyword evidence="8" id="KW-0393">Immunoglobulin domain</keyword>
<dbReference type="PANTHER" id="PTHR11973:SF18">
    <property type="entry name" value="CELL SURFACE GLYCOPROTEIN MUC18"/>
    <property type="match status" value="1"/>
</dbReference>
<dbReference type="InterPro" id="IPR003598">
    <property type="entry name" value="Ig_sub2"/>
</dbReference>
<dbReference type="OMA" id="ANEHMTH"/>
<organism evidence="13 14">
    <name type="scientific">Salvator merianae</name>
    <name type="common">Argentine black and white tegu</name>
    <name type="synonym">Tupinambis merianae</name>
    <dbReference type="NCBI Taxonomy" id="96440"/>
    <lineage>
        <taxon>Eukaryota</taxon>
        <taxon>Metazoa</taxon>
        <taxon>Chordata</taxon>
        <taxon>Craniata</taxon>
        <taxon>Vertebrata</taxon>
        <taxon>Euteleostomi</taxon>
        <taxon>Lepidosauria</taxon>
        <taxon>Squamata</taxon>
        <taxon>Bifurcata</taxon>
        <taxon>Unidentata</taxon>
        <taxon>Episquamata</taxon>
        <taxon>Laterata</taxon>
        <taxon>Teiioidea</taxon>
        <taxon>Teiidae</taxon>
        <taxon>Salvator</taxon>
    </lineage>
</organism>
<evidence type="ECO:0000256" key="10">
    <source>
        <dbReference type="SAM" id="Phobius"/>
    </source>
</evidence>
<evidence type="ECO:0000256" key="5">
    <source>
        <dbReference type="ARBA" id="ARBA00023136"/>
    </source>
</evidence>
<dbReference type="Pfam" id="PF07686">
    <property type="entry name" value="V-set"/>
    <property type="match status" value="1"/>
</dbReference>
<sequence>MGRSRLEGFARSCLLLVLASYCSSRGGADSSVKVLMSDVVEAEIGEMAVIKCQTSIPENHSYTYVFWYSMEKHLNDKMERKKIVEMINGNEVHNDSEAKSRFLVASNFSLLIRKVTPQDAKMYICKVGLGGPGVAENRTELRVSKAPEMPEIQKENRGLTAGDPKMQEIAKCVSHNGYPTPTITWYKDNDPLGPDRNDTEVHFAVTRESSGLMTVHSTLMARVTKEDRESTFHCQVNYVLMGINKTAESDHFRVDVYYPSENVTFEIEPPGQEVKEGDNITLRCKADGNPEPLYTLYSVKGEKEEELPNISGVYVFTSIKREDSGVYQCKVLDFEVTAAIELSAELNLLVNYIDVPTFSSPSPVNVDIGKDLKITCKAKGSKPLEVHWEKKGTRIANGTQLILNAVNYESLGKYTCITTMPGFSNYFKSKQVLVTVIGKPHVFAQKQTMYVQVGEQVNFTCEVYSVSPVNITWSEPNGTAHKAKHGHQHHISVFMVKITDSLLESGLNCSAKNSKGESWYHFRVKQVVTTPPSSRAGNGTSEKAQEGGAAGSRPKQESKKESKGVIIVAVIICILLIAVLGAVLYFLHKKGRLHCSRSGKQEITRPEAHKNEIVVEVKSDKLPEEAGLLQGANGEKRSPGDQGEKYIDLRN</sequence>
<feature type="domain" description="Ig-like" evidence="12">
    <location>
        <begin position="147"/>
        <end position="255"/>
    </location>
</feature>
<feature type="region of interest" description="Disordered" evidence="9">
    <location>
        <begin position="530"/>
        <end position="558"/>
    </location>
</feature>
<keyword evidence="5 10" id="KW-0472">Membrane</keyword>
<evidence type="ECO:0000256" key="8">
    <source>
        <dbReference type="ARBA" id="ARBA00023319"/>
    </source>
</evidence>
<feature type="signal peptide" evidence="11">
    <location>
        <begin position="1"/>
        <end position="28"/>
    </location>
</feature>
<feature type="transmembrane region" description="Helical" evidence="10">
    <location>
        <begin position="564"/>
        <end position="587"/>
    </location>
</feature>
<feature type="domain" description="Ig-like" evidence="12">
    <location>
        <begin position="259"/>
        <end position="347"/>
    </location>
</feature>
<proteinExistence type="predicted"/>
<feature type="domain" description="Ig-like" evidence="12">
    <location>
        <begin position="440"/>
        <end position="514"/>
    </location>
</feature>
<dbReference type="SMART" id="SM00408">
    <property type="entry name" value="IGc2"/>
    <property type="match status" value="2"/>
</dbReference>
<comment type="subcellular location">
    <subcellularLocation>
        <location evidence="1">Membrane</location>
        <topology evidence="1">Single-pass type I membrane protein</topology>
    </subcellularLocation>
</comment>
<evidence type="ECO:0000256" key="1">
    <source>
        <dbReference type="ARBA" id="ARBA00004479"/>
    </source>
</evidence>
<keyword evidence="11" id="KW-0732">Signal</keyword>
<protein>
    <submittedName>
        <fullName evidence="13">Melanoma cell adhesion molecule</fullName>
    </submittedName>
</protein>
<feature type="domain" description="Ig-like" evidence="12">
    <location>
        <begin position="30"/>
        <end position="144"/>
    </location>
</feature>
<dbReference type="InterPro" id="IPR036179">
    <property type="entry name" value="Ig-like_dom_sf"/>
</dbReference>
<evidence type="ECO:0000256" key="11">
    <source>
        <dbReference type="SAM" id="SignalP"/>
    </source>
</evidence>
<dbReference type="Pfam" id="PF13927">
    <property type="entry name" value="Ig_3"/>
    <property type="match status" value="1"/>
</dbReference>
<dbReference type="Pfam" id="PF08205">
    <property type="entry name" value="C2-set_2"/>
    <property type="match status" value="1"/>
</dbReference>
<keyword evidence="6" id="KW-1015">Disulfide bond</keyword>
<name>A0A8D0KNB6_SALMN</name>
<dbReference type="AlphaFoldDB" id="A0A8D0KNB6"/>
<keyword evidence="2 10" id="KW-0812">Transmembrane</keyword>
<keyword evidence="3" id="KW-0677">Repeat</keyword>
<keyword evidence="7" id="KW-0325">Glycoprotein</keyword>
<dbReference type="InterPro" id="IPR051116">
    <property type="entry name" value="Surface_Rcpt/Adhesion_Mol"/>
</dbReference>
<evidence type="ECO:0000256" key="3">
    <source>
        <dbReference type="ARBA" id="ARBA00022737"/>
    </source>
</evidence>
<dbReference type="GO" id="GO:0061042">
    <property type="term" value="P:vascular wound healing"/>
    <property type="evidence" value="ECO:0007669"/>
    <property type="project" value="Ensembl"/>
</dbReference>
<feature type="chain" id="PRO_5035001484" evidence="11">
    <location>
        <begin position="29"/>
        <end position="651"/>
    </location>
</feature>
<dbReference type="InterPro" id="IPR013162">
    <property type="entry name" value="CD80_C2-set"/>
</dbReference>
<dbReference type="InterPro" id="IPR007110">
    <property type="entry name" value="Ig-like_dom"/>
</dbReference>
<dbReference type="Pfam" id="PF13895">
    <property type="entry name" value="Ig_2"/>
    <property type="match status" value="1"/>
</dbReference>
<keyword evidence="14" id="KW-1185">Reference proteome</keyword>
<dbReference type="PANTHER" id="PTHR11973">
    <property type="entry name" value="CELL SURFACE GLYCOPROTEIN MUC18-RELATED"/>
    <property type="match status" value="1"/>
</dbReference>
<dbReference type="GO" id="GO:0009897">
    <property type="term" value="C:external side of plasma membrane"/>
    <property type="evidence" value="ECO:0007669"/>
    <property type="project" value="Ensembl"/>
</dbReference>
<feature type="region of interest" description="Disordered" evidence="9">
    <location>
        <begin position="624"/>
        <end position="651"/>
    </location>
</feature>
<dbReference type="InterPro" id="IPR003599">
    <property type="entry name" value="Ig_sub"/>
</dbReference>
<dbReference type="Ensembl" id="ENSSMRT00000033236.1">
    <property type="protein sequence ID" value="ENSSMRP00000028518.1"/>
    <property type="gene ID" value="ENSSMRG00000021909.1"/>
</dbReference>
<keyword evidence="4 10" id="KW-1133">Transmembrane helix</keyword>
<evidence type="ECO:0000256" key="9">
    <source>
        <dbReference type="SAM" id="MobiDB-lite"/>
    </source>
</evidence>
<dbReference type="InterPro" id="IPR013783">
    <property type="entry name" value="Ig-like_fold"/>
</dbReference>
<evidence type="ECO:0000256" key="2">
    <source>
        <dbReference type="ARBA" id="ARBA00022692"/>
    </source>
</evidence>
<feature type="compositionally biased region" description="Polar residues" evidence="9">
    <location>
        <begin position="530"/>
        <end position="542"/>
    </location>
</feature>
<feature type="compositionally biased region" description="Basic and acidic residues" evidence="9">
    <location>
        <begin position="634"/>
        <end position="651"/>
    </location>
</feature>
<reference evidence="13" key="2">
    <citation type="submission" date="2025-09" db="UniProtKB">
        <authorList>
            <consortium name="Ensembl"/>
        </authorList>
    </citation>
    <scope>IDENTIFICATION</scope>
</reference>
<evidence type="ECO:0000313" key="14">
    <source>
        <dbReference type="Proteomes" id="UP000694421"/>
    </source>
</evidence>
<dbReference type="PROSITE" id="PS50835">
    <property type="entry name" value="IG_LIKE"/>
    <property type="match status" value="5"/>
</dbReference>
<feature type="domain" description="Ig-like" evidence="12">
    <location>
        <begin position="356"/>
        <end position="435"/>
    </location>
</feature>
<dbReference type="SUPFAM" id="SSF48726">
    <property type="entry name" value="Immunoglobulin"/>
    <property type="match status" value="5"/>
</dbReference>
<reference evidence="13" key="1">
    <citation type="submission" date="2025-08" db="UniProtKB">
        <authorList>
            <consortium name="Ensembl"/>
        </authorList>
    </citation>
    <scope>IDENTIFICATION</scope>
</reference>